<gene>
    <name evidence="2" type="ORF">DM02DRAFT_133670</name>
</gene>
<name>A0A2V1E445_9PLEO</name>
<evidence type="ECO:0000313" key="3">
    <source>
        <dbReference type="Proteomes" id="UP000244855"/>
    </source>
</evidence>
<keyword evidence="3" id="KW-1185">Reference proteome</keyword>
<feature type="transmembrane region" description="Helical" evidence="1">
    <location>
        <begin position="87"/>
        <end position="108"/>
    </location>
</feature>
<sequence length="119" mass="13738">MTLQLLFLSLCASRRFFLESHAVQSTRVRSSTAIFFIYLPFDFADVFPVISVMYATAHGSPHHHHLSFLYFHLISLRVYSSCTHLPFYRTAWTTGVFATIYFIFWYLASERDGPDGLTG</sequence>
<accession>A0A2V1E445</accession>
<keyword evidence="1" id="KW-0812">Transmembrane</keyword>
<organism evidence="2 3">
    <name type="scientific">Periconia macrospinosa</name>
    <dbReference type="NCBI Taxonomy" id="97972"/>
    <lineage>
        <taxon>Eukaryota</taxon>
        <taxon>Fungi</taxon>
        <taxon>Dikarya</taxon>
        <taxon>Ascomycota</taxon>
        <taxon>Pezizomycotina</taxon>
        <taxon>Dothideomycetes</taxon>
        <taxon>Pleosporomycetidae</taxon>
        <taxon>Pleosporales</taxon>
        <taxon>Massarineae</taxon>
        <taxon>Periconiaceae</taxon>
        <taxon>Periconia</taxon>
    </lineage>
</organism>
<dbReference type="EMBL" id="KZ805317">
    <property type="protein sequence ID" value="PVI04922.1"/>
    <property type="molecule type" value="Genomic_DNA"/>
</dbReference>
<reference evidence="2 3" key="1">
    <citation type="journal article" date="2018" name="Sci. Rep.">
        <title>Comparative genomics provides insights into the lifestyle and reveals functional heterogeneity of dark septate endophytic fungi.</title>
        <authorList>
            <person name="Knapp D.G."/>
            <person name="Nemeth J.B."/>
            <person name="Barry K."/>
            <person name="Hainaut M."/>
            <person name="Henrissat B."/>
            <person name="Johnson J."/>
            <person name="Kuo A."/>
            <person name="Lim J.H.P."/>
            <person name="Lipzen A."/>
            <person name="Nolan M."/>
            <person name="Ohm R.A."/>
            <person name="Tamas L."/>
            <person name="Grigoriev I.V."/>
            <person name="Spatafora J.W."/>
            <person name="Nagy L.G."/>
            <person name="Kovacs G.M."/>
        </authorList>
    </citation>
    <scope>NUCLEOTIDE SEQUENCE [LARGE SCALE GENOMIC DNA]</scope>
    <source>
        <strain evidence="2 3">DSE2036</strain>
    </source>
</reference>
<evidence type="ECO:0000313" key="2">
    <source>
        <dbReference type="EMBL" id="PVI04922.1"/>
    </source>
</evidence>
<keyword evidence="1" id="KW-1133">Transmembrane helix</keyword>
<proteinExistence type="predicted"/>
<feature type="transmembrane region" description="Helical" evidence="1">
    <location>
        <begin position="35"/>
        <end position="57"/>
    </location>
</feature>
<dbReference type="AlphaFoldDB" id="A0A2V1E445"/>
<dbReference type="Proteomes" id="UP000244855">
    <property type="component" value="Unassembled WGS sequence"/>
</dbReference>
<protein>
    <submittedName>
        <fullName evidence="2">Uncharacterized protein</fullName>
    </submittedName>
</protein>
<keyword evidence="1" id="KW-0472">Membrane</keyword>
<evidence type="ECO:0000256" key="1">
    <source>
        <dbReference type="SAM" id="Phobius"/>
    </source>
</evidence>